<feature type="domain" description="RanBP2-type" evidence="6">
    <location>
        <begin position="163"/>
        <end position="193"/>
    </location>
</feature>
<keyword evidence="3" id="KW-0862">Zinc</keyword>
<dbReference type="AlphaFoldDB" id="A0AAN9VT16"/>
<feature type="compositionally biased region" description="Basic and acidic residues" evidence="5">
    <location>
        <begin position="32"/>
        <end position="56"/>
    </location>
</feature>
<dbReference type="PROSITE" id="PS01358">
    <property type="entry name" value="ZF_RANBP2_1"/>
    <property type="match status" value="1"/>
</dbReference>
<evidence type="ECO:0000313" key="8">
    <source>
        <dbReference type="Proteomes" id="UP001378592"/>
    </source>
</evidence>
<reference evidence="7 8" key="1">
    <citation type="submission" date="2024-03" db="EMBL/GenBank/DDBJ databases">
        <title>The genome assembly and annotation of the cricket Gryllus longicercus Weissman &amp; Gray.</title>
        <authorList>
            <person name="Szrajer S."/>
            <person name="Gray D."/>
            <person name="Ylla G."/>
        </authorList>
    </citation>
    <scope>NUCLEOTIDE SEQUENCE [LARGE SCALE GENOMIC DNA]</scope>
    <source>
        <strain evidence="7">DAG 2021-001</strain>
        <tissue evidence="7">Whole body minus gut</tissue>
    </source>
</reference>
<evidence type="ECO:0000256" key="2">
    <source>
        <dbReference type="ARBA" id="ARBA00022771"/>
    </source>
</evidence>
<protein>
    <recommendedName>
        <fullName evidence="6">RanBP2-type domain-containing protein</fullName>
    </recommendedName>
</protein>
<feature type="region of interest" description="Disordered" evidence="5">
    <location>
        <begin position="1"/>
        <end position="20"/>
    </location>
</feature>
<feature type="region of interest" description="Disordered" evidence="5">
    <location>
        <begin position="126"/>
        <end position="167"/>
    </location>
</feature>
<dbReference type="SUPFAM" id="SSF90209">
    <property type="entry name" value="Ran binding protein zinc finger-like"/>
    <property type="match status" value="1"/>
</dbReference>
<dbReference type="InterPro" id="IPR036443">
    <property type="entry name" value="Znf_RanBP2_sf"/>
</dbReference>
<gene>
    <name evidence="7" type="ORF">R5R35_013880</name>
</gene>
<evidence type="ECO:0000256" key="5">
    <source>
        <dbReference type="SAM" id="MobiDB-lite"/>
    </source>
</evidence>
<dbReference type="EMBL" id="JAZDUA010000097">
    <property type="protein sequence ID" value="KAK7868286.1"/>
    <property type="molecule type" value="Genomic_DNA"/>
</dbReference>
<evidence type="ECO:0000259" key="6">
    <source>
        <dbReference type="PROSITE" id="PS50199"/>
    </source>
</evidence>
<evidence type="ECO:0000256" key="3">
    <source>
        <dbReference type="ARBA" id="ARBA00022833"/>
    </source>
</evidence>
<dbReference type="PANTHER" id="PTHR46253:SF1">
    <property type="entry name" value="TAB2"/>
    <property type="match status" value="1"/>
</dbReference>
<keyword evidence="2 4" id="KW-0863">Zinc-finger</keyword>
<evidence type="ECO:0000256" key="4">
    <source>
        <dbReference type="PROSITE-ProRule" id="PRU00322"/>
    </source>
</evidence>
<keyword evidence="8" id="KW-1185">Reference proteome</keyword>
<dbReference type="SMART" id="SM00547">
    <property type="entry name" value="ZnF_RBZ"/>
    <property type="match status" value="1"/>
</dbReference>
<name>A0AAN9VT16_9ORTH</name>
<evidence type="ECO:0000256" key="1">
    <source>
        <dbReference type="ARBA" id="ARBA00022723"/>
    </source>
</evidence>
<keyword evidence="1" id="KW-0479">Metal-binding</keyword>
<evidence type="ECO:0000313" key="7">
    <source>
        <dbReference type="EMBL" id="KAK7868286.1"/>
    </source>
</evidence>
<dbReference type="Proteomes" id="UP001378592">
    <property type="component" value="Unassembled WGS sequence"/>
</dbReference>
<accession>A0AAN9VT16</accession>
<dbReference type="PROSITE" id="PS50199">
    <property type="entry name" value="ZF_RANBP2_2"/>
    <property type="match status" value="1"/>
</dbReference>
<comment type="caution">
    <text evidence="7">The sequence shown here is derived from an EMBL/GenBank/DDBJ whole genome shotgun (WGS) entry which is preliminary data.</text>
</comment>
<dbReference type="InterPro" id="IPR001876">
    <property type="entry name" value="Znf_RanBP2"/>
</dbReference>
<sequence>MPVTCAAPPQQQQQPAPALLERQLERKTRLQRELRREREKLRAMQRDVRGMEKDLAQRQLRKRSPHAALPHLSTLQKVQRLRQEIHLLTEECKKMTMEVDMSSDSRLPLGETDEEFYQNIYTGQRGSVAAHSQRVPPRHPSELPHQSPRQPPPRPPPPERDPREGQSWTCTECTFRNYWELEYCEQCEMPRLMLGGETQDIHIHVTHHNFPIRSYLTVGS</sequence>
<dbReference type="Gene3D" id="4.10.1060.10">
    <property type="entry name" value="Zinc finger, RanBP2-type"/>
    <property type="match status" value="1"/>
</dbReference>
<proteinExistence type="predicted"/>
<feature type="region of interest" description="Disordered" evidence="5">
    <location>
        <begin position="32"/>
        <end position="68"/>
    </location>
</feature>
<organism evidence="7 8">
    <name type="scientific">Gryllus longicercus</name>
    <dbReference type="NCBI Taxonomy" id="2509291"/>
    <lineage>
        <taxon>Eukaryota</taxon>
        <taxon>Metazoa</taxon>
        <taxon>Ecdysozoa</taxon>
        <taxon>Arthropoda</taxon>
        <taxon>Hexapoda</taxon>
        <taxon>Insecta</taxon>
        <taxon>Pterygota</taxon>
        <taxon>Neoptera</taxon>
        <taxon>Polyneoptera</taxon>
        <taxon>Orthoptera</taxon>
        <taxon>Ensifera</taxon>
        <taxon>Gryllidea</taxon>
        <taxon>Grylloidea</taxon>
        <taxon>Gryllidae</taxon>
        <taxon>Gryllinae</taxon>
        <taxon>Gryllus</taxon>
    </lineage>
</organism>
<dbReference type="PANTHER" id="PTHR46253">
    <property type="entry name" value="TGF-BETA-ACTIVATED KINASE 1 AND MAP3K7-BINDING PROTEIN TAB"/>
    <property type="match status" value="1"/>
</dbReference>
<dbReference type="GO" id="GO:0008270">
    <property type="term" value="F:zinc ion binding"/>
    <property type="evidence" value="ECO:0007669"/>
    <property type="project" value="UniProtKB-KW"/>
</dbReference>